<accession>A0ABU4TL64</accession>
<protein>
    <submittedName>
        <fullName evidence="2">Roadblock/LC7 domain-containing protein</fullName>
    </submittedName>
</protein>
<name>A0ABU4TL64_9PSEU</name>
<dbReference type="SMART" id="SM00960">
    <property type="entry name" value="Robl_LC7"/>
    <property type="match status" value="1"/>
</dbReference>
<evidence type="ECO:0000313" key="2">
    <source>
        <dbReference type="EMBL" id="MDX8048979.1"/>
    </source>
</evidence>
<dbReference type="Pfam" id="PF03259">
    <property type="entry name" value="Robl_LC7"/>
    <property type="match status" value="1"/>
</dbReference>
<comment type="caution">
    <text evidence="2">The sequence shown here is derived from an EMBL/GenBank/DDBJ whole genome shotgun (WGS) entry which is preliminary data.</text>
</comment>
<proteinExistence type="predicted"/>
<dbReference type="InterPro" id="IPR004942">
    <property type="entry name" value="Roadblock/LAMTOR2_dom"/>
</dbReference>
<evidence type="ECO:0000313" key="3">
    <source>
        <dbReference type="Proteomes" id="UP001271792"/>
    </source>
</evidence>
<feature type="domain" description="Roadblock/LAMTOR2" evidence="1">
    <location>
        <begin position="7"/>
        <end position="96"/>
    </location>
</feature>
<dbReference type="Gene3D" id="3.30.450.30">
    <property type="entry name" value="Dynein light chain 2a, cytoplasmic"/>
    <property type="match status" value="1"/>
</dbReference>
<organism evidence="2 3">
    <name type="scientific">Lentzea kristufekii</name>
    <dbReference type="NCBI Taxonomy" id="3095430"/>
    <lineage>
        <taxon>Bacteria</taxon>
        <taxon>Bacillati</taxon>
        <taxon>Actinomycetota</taxon>
        <taxon>Actinomycetes</taxon>
        <taxon>Pseudonocardiales</taxon>
        <taxon>Pseudonocardiaceae</taxon>
        <taxon>Lentzea</taxon>
    </lineage>
</organism>
<dbReference type="SUPFAM" id="SSF103196">
    <property type="entry name" value="Roadblock/LC7 domain"/>
    <property type="match status" value="1"/>
</dbReference>
<dbReference type="Proteomes" id="UP001271792">
    <property type="component" value="Unassembled WGS sequence"/>
</dbReference>
<dbReference type="RefSeq" id="WP_319983060.1">
    <property type="nucleotide sequence ID" value="NZ_JAXAVV010000002.1"/>
</dbReference>
<dbReference type="EMBL" id="JAXAVV010000002">
    <property type="protein sequence ID" value="MDX8048979.1"/>
    <property type="molecule type" value="Genomic_DNA"/>
</dbReference>
<gene>
    <name evidence="2" type="ORF">SK571_06280</name>
</gene>
<sequence length="123" mass="12763">MNHDVLATELHGLRERVTGITDTLIAANDGILILADTSEKLDTGVISALAAADLGIARRTSEAAGQGSFRQTVVYSSGGCMAVYAVGSLALMVVLGDEGLNVTRLHQESQPAIERINSVLSAA</sequence>
<keyword evidence="3" id="KW-1185">Reference proteome</keyword>
<evidence type="ECO:0000259" key="1">
    <source>
        <dbReference type="SMART" id="SM00960"/>
    </source>
</evidence>
<reference evidence="2 3" key="1">
    <citation type="submission" date="2023-11" db="EMBL/GenBank/DDBJ databases">
        <title>Lentzea sokolovensis, sp. nov., Lentzea kristufkii, sp. nov., and Lentzea miocenensis, sp. nov., rare actinobacteria from Sokolov Coal Basin, Miocene lacustrine sediment, Czech Republic.</title>
        <authorList>
            <person name="Lara A."/>
            <person name="Kotroba L."/>
            <person name="Nouioui I."/>
            <person name="Neumann-Schaal M."/>
            <person name="Mast Y."/>
            <person name="Chronakova A."/>
        </authorList>
    </citation>
    <scope>NUCLEOTIDE SEQUENCE [LARGE SCALE GENOMIC DNA]</scope>
    <source>
        <strain evidence="2 3">BCCO 10_0798</strain>
    </source>
</reference>